<organism evidence="1 2">
    <name type="scientific">Linum trigynum</name>
    <dbReference type="NCBI Taxonomy" id="586398"/>
    <lineage>
        <taxon>Eukaryota</taxon>
        <taxon>Viridiplantae</taxon>
        <taxon>Streptophyta</taxon>
        <taxon>Embryophyta</taxon>
        <taxon>Tracheophyta</taxon>
        <taxon>Spermatophyta</taxon>
        <taxon>Magnoliopsida</taxon>
        <taxon>eudicotyledons</taxon>
        <taxon>Gunneridae</taxon>
        <taxon>Pentapetalae</taxon>
        <taxon>rosids</taxon>
        <taxon>fabids</taxon>
        <taxon>Malpighiales</taxon>
        <taxon>Linaceae</taxon>
        <taxon>Linum</taxon>
    </lineage>
</organism>
<dbReference type="EMBL" id="OZ034818">
    <property type="protein sequence ID" value="CAL1387712.1"/>
    <property type="molecule type" value="Genomic_DNA"/>
</dbReference>
<reference evidence="1 2" key="1">
    <citation type="submission" date="2024-04" db="EMBL/GenBank/DDBJ databases">
        <authorList>
            <person name="Fracassetti M."/>
        </authorList>
    </citation>
    <scope>NUCLEOTIDE SEQUENCE [LARGE SCALE GENOMIC DNA]</scope>
</reference>
<evidence type="ECO:0000313" key="2">
    <source>
        <dbReference type="Proteomes" id="UP001497516"/>
    </source>
</evidence>
<dbReference type="Proteomes" id="UP001497516">
    <property type="component" value="Chromosome 5"/>
</dbReference>
<gene>
    <name evidence="1" type="ORF">LTRI10_LOCUS28678</name>
</gene>
<protein>
    <submittedName>
        <fullName evidence="1">Uncharacterized protein</fullName>
    </submittedName>
</protein>
<keyword evidence="2" id="KW-1185">Reference proteome</keyword>
<proteinExistence type="predicted"/>
<dbReference type="AlphaFoldDB" id="A0AAV2EPU1"/>
<sequence>MKGLTLHCSMLPKDALIIILDGLQRLQVLNISHCLLIEIPPPSETRRVMKKIYDTMRRKTSGLSQFLTCMEESCVTCQRTKAGEG</sequence>
<name>A0AAV2EPU1_9ROSI</name>
<evidence type="ECO:0000313" key="1">
    <source>
        <dbReference type="EMBL" id="CAL1387712.1"/>
    </source>
</evidence>
<accession>A0AAV2EPU1</accession>